<dbReference type="SUPFAM" id="SSF69336">
    <property type="entry name" value="Alpha subunit of glutamate synthase, C-terminal domain"/>
    <property type="match status" value="1"/>
</dbReference>
<keyword evidence="5" id="KW-0560">Oxidoreductase</keyword>
<evidence type="ECO:0000313" key="5">
    <source>
        <dbReference type="EMBL" id="AKG91530.1"/>
    </source>
</evidence>
<dbReference type="KEGG" id="gah:GAH_01157"/>
<keyword evidence="6" id="KW-1185">Reference proteome</keyword>
<evidence type="ECO:0000256" key="3">
    <source>
        <dbReference type="ARBA" id="ARBA00048228"/>
    </source>
</evidence>
<dbReference type="PANTHER" id="PTHR39673:SF5">
    <property type="entry name" value="TUNGSTEN-CONTAINING FORMYLMETHANOFURAN DEHYDROGENASE 2 SUBUNIT C"/>
    <property type="match status" value="1"/>
</dbReference>
<dbReference type="RefSeq" id="WP_048095252.1">
    <property type="nucleotide sequence ID" value="NZ_CP011267.1"/>
</dbReference>
<evidence type="ECO:0000256" key="2">
    <source>
        <dbReference type="ARBA" id="ARBA00012692"/>
    </source>
</evidence>
<proteinExistence type="predicted"/>
<dbReference type="InterPro" id="IPR002489">
    <property type="entry name" value="Glu_synth_asu_C"/>
</dbReference>
<dbReference type="Proteomes" id="UP000034723">
    <property type="component" value="Chromosome"/>
</dbReference>
<dbReference type="InterPro" id="IPR036485">
    <property type="entry name" value="Glu_synth_asu_C_sf"/>
</dbReference>
<dbReference type="EMBL" id="CP011267">
    <property type="protein sequence ID" value="AKG91530.1"/>
    <property type="molecule type" value="Genomic_DNA"/>
</dbReference>
<dbReference type="OrthoDB" id="106216at2157"/>
<dbReference type="GO" id="GO:0019386">
    <property type="term" value="P:methanogenesis, from carbon dioxide"/>
    <property type="evidence" value="ECO:0007669"/>
    <property type="project" value="UniProtKB-UniPathway"/>
</dbReference>
<dbReference type="GO" id="GO:0046914">
    <property type="term" value="F:transition metal ion binding"/>
    <property type="evidence" value="ECO:0007669"/>
    <property type="project" value="InterPro"/>
</dbReference>
<dbReference type="AlphaFoldDB" id="A0A0F7IG38"/>
<organism evidence="5 6">
    <name type="scientific">Geoglobus ahangari</name>
    <dbReference type="NCBI Taxonomy" id="113653"/>
    <lineage>
        <taxon>Archaea</taxon>
        <taxon>Methanobacteriati</taxon>
        <taxon>Methanobacteriota</taxon>
        <taxon>Archaeoglobi</taxon>
        <taxon>Archaeoglobales</taxon>
        <taxon>Archaeoglobaceae</taxon>
        <taxon>Geoglobus</taxon>
    </lineage>
</organism>
<dbReference type="UniPathway" id="UPA00640">
    <property type="reaction ID" value="UER00692"/>
</dbReference>
<evidence type="ECO:0000259" key="4">
    <source>
        <dbReference type="Pfam" id="PF01493"/>
    </source>
</evidence>
<reference evidence="5 6" key="1">
    <citation type="submission" date="2015-04" db="EMBL/GenBank/DDBJ databases">
        <title>The complete genome sequence of the hyperthermophilic, obligate iron-reducing archaeon Geoglobus ahangari strain 234T.</title>
        <authorList>
            <person name="Manzella M.P."/>
            <person name="Holmes D.E."/>
            <person name="Rocheleau J.M."/>
            <person name="Chung A."/>
            <person name="Reguera G."/>
            <person name="Kashefi K."/>
        </authorList>
    </citation>
    <scope>NUCLEOTIDE SEQUENCE [LARGE SCALE GENOMIC DNA]</scope>
    <source>
        <strain evidence="5 6">234</strain>
    </source>
</reference>
<name>A0A0F7IG38_9EURY</name>
<dbReference type="NCBIfam" id="TIGR03122">
    <property type="entry name" value="one_C_dehyd_C"/>
    <property type="match status" value="1"/>
</dbReference>
<dbReference type="GeneID" id="24803731"/>
<dbReference type="PANTHER" id="PTHR39673">
    <property type="entry name" value="TUNGSTEN FORMYLMETHANOFURAN DEHYDROGENASE, SUBUNIT C (FWDC)"/>
    <property type="match status" value="1"/>
</dbReference>
<dbReference type="HOGENOM" id="CLU_072248_0_0_2"/>
<protein>
    <recommendedName>
        <fullName evidence="2">formylmethanofuran dehydrogenase</fullName>
        <ecNumber evidence="2">1.2.7.12</ecNumber>
    </recommendedName>
</protein>
<evidence type="ECO:0000313" key="6">
    <source>
        <dbReference type="Proteomes" id="UP000034723"/>
    </source>
</evidence>
<accession>A0A0F7IG38</accession>
<dbReference type="PATRIC" id="fig|113653.22.peg.1153"/>
<comment type="catalytic activity">
    <reaction evidence="3">
        <text>N-formylmethanofuran + 2 oxidized [2Fe-2S]-[ferredoxin] + H2O = methanofuran + 2 reduced [2Fe-2S]-[ferredoxin] + CO2 + H(+)</text>
        <dbReference type="Rhea" id="RHEA:19841"/>
        <dbReference type="Rhea" id="RHEA-COMP:10000"/>
        <dbReference type="Rhea" id="RHEA-COMP:10001"/>
        <dbReference type="ChEBI" id="CHEBI:15377"/>
        <dbReference type="ChEBI" id="CHEBI:15378"/>
        <dbReference type="ChEBI" id="CHEBI:16526"/>
        <dbReference type="ChEBI" id="CHEBI:33737"/>
        <dbReference type="ChEBI" id="CHEBI:33738"/>
        <dbReference type="ChEBI" id="CHEBI:57727"/>
        <dbReference type="ChEBI" id="CHEBI:58151"/>
        <dbReference type="EC" id="1.2.7.12"/>
    </reaction>
</comment>
<feature type="domain" description="Glutamate synthase alpha subunit C-terminal" evidence="4">
    <location>
        <begin position="69"/>
        <end position="200"/>
    </location>
</feature>
<dbReference type="Pfam" id="PF01493">
    <property type="entry name" value="GXGXG"/>
    <property type="match status" value="1"/>
</dbReference>
<comment type="pathway">
    <text evidence="1">One-carbon metabolism; methanogenesis from CO(2); 5,10-methenyl-5,6,7,8-tetrahydromethanopterin from CO(2): step 1/3.</text>
</comment>
<dbReference type="EC" id="1.2.7.12" evidence="2"/>
<evidence type="ECO:0000256" key="1">
    <source>
        <dbReference type="ARBA" id="ARBA00004830"/>
    </source>
</evidence>
<dbReference type="GO" id="GO:0018493">
    <property type="term" value="F:formylmethanofuran dehydrogenase activity"/>
    <property type="evidence" value="ECO:0007669"/>
    <property type="project" value="UniProtKB-EC"/>
</dbReference>
<dbReference type="CDD" id="cd00980">
    <property type="entry name" value="FwdC/FmdC"/>
    <property type="match status" value="1"/>
</dbReference>
<sequence length="234" mass="24894">MLILKPKFEFEVSVEAELTPDLAEKGLEEIRSFKVWYGKLEKSLEELFEIEMQGDEKKLVLDGDFSKVKWIGAGMSEGEIVVKGNVGANCGAYMKGGRIVIEGNADDWLGAEMKDGEIVVKGNAKNLIGCAYYGDVTGMQGGGITIEGNAGNYIGEKMAGGVIEIKGSAGDFIGTEMKGGEIVIHGDCGFVGGDMKGGIIKIGGNFDLLPTFRKAEDGWVGDVLVNGEGKIVKI</sequence>
<dbReference type="InterPro" id="IPR017550">
    <property type="entry name" value="Formylmethanofuran_DH_suC"/>
</dbReference>
<dbReference type="InParanoid" id="A0A0F7IG38"/>
<gene>
    <name evidence="5" type="ORF">GAH_01157</name>
</gene>
<dbReference type="STRING" id="113653.GAH_01157"/>
<dbReference type="Gene3D" id="2.160.20.60">
    <property type="entry name" value="Glutamate synthase, alpha subunit, C-terminal domain"/>
    <property type="match status" value="1"/>
</dbReference>